<keyword evidence="5" id="KW-1185">Reference proteome</keyword>
<dbReference type="Gene3D" id="3.30.465.10">
    <property type="match status" value="2"/>
</dbReference>
<comment type="similarity">
    <text evidence="1">Belongs to the oxygen-dependent FAD-linked oxidoreductase family.</text>
</comment>
<dbReference type="Pfam" id="PF08031">
    <property type="entry name" value="BBE"/>
    <property type="match status" value="1"/>
</dbReference>
<proteinExistence type="inferred from homology"/>
<dbReference type="PROSITE" id="PS51387">
    <property type="entry name" value="FAD_PCMH"/>
    <property type="match status" value="1"/>
</dbReference>
<dbReference type="SUPFAM" id="SSF56176">
    <property type="entry name" value="FAD-binding/transporter-associated domain-like"/>
    <property type="match status" value="1"/>
</dbReference>
<dbReference type="EMBL" id="JAUEPO010000004">
    <property type="protein sequence ID" value="KAK3324823.1"/>
    <property type="molecule type" value="Genomic_DNA"/>
</dbReference>
<dbReference type="InterPro" id="IPR016169">
    <property type="entry name" value="FAD-bd_PCMH_sub2"/>
</dbReference>
<organism evidence="4 5">
    <name type="scientific">Cercophora scortea</name>
    <dbReference type="NCBI Taxonomy" id="314031"/>
    <lineage>
        <taxon>Eukaryota</taxon>
        <taxon>Fungi</taxon>
        <taxon>Dikarya</taxon>
        <taxon>Ascomycota</taxon>
        <taxon>Pezizomycotina</taxon>
        <taxon>Sordariomycetes</taxon>
        <taxon>Sordariomycetidae</taxon>
        <taxon>Sordariales</taxon>
        <taxon>Lasiosphaeriaceae</taxon>
        <taxon>Cercophora</taxon>
    </lineage>
</organism>
<reference evidence="4" key="2">
    <citation type="submission" date="2023-06" db="EMBL/GenBank/DDBJ databases">
        <authorList>
            <consortium name="Lawrence Berkeley National Laboratory"/>
            <person name="Haridas S."/>
            <person name="Hensen N."/>
            <person name="Bonometti L."/>
            <person name="Westerberg I."/>
            <person name="Brannstrom I.O."/>
            <person name="Guillou S."/>
            <person name="Cros-Aarteil S."/>
            <person name="Calhoun S."/>
            <person name="Kuo A."/>
            <person name="Mondo S."/>
            <person name="Pangilinan J."/>
            <person name="Riley R."/>
            <person name="Labutti K."/>
            <person name="Andreopoulos B."/>
            <person name="Lipzen A."/>
            <person name="Chen C."/>
            <person name="Yanf M."/>
            <person name="Daum C."/>
            <person name="Ng V."/>
            <person name="Clum A."/>
            <person name="Steindorff A."/>
            <person name="Ohm R."/>
            <person name="Martin F."/>
            <person name="Silar P."/>
            <person name="Natvig D."/>
            <person name="Lalanne C."/>
            <person name="Gautier V."/>
            <person name="Ament-Velasquez S.L."/>
            <person name="Kruys A."/>
            <person name="Hutchinson M.I."/>
            <person name="Powell A.J."/>
            <person name="Barry K."/>
            <person name="Miller A.N."/>
            <person name="Grigoriev I.V."/>
            <person name="Debuchy R."/>
            <person name="Gladieux P."/>
            <person name="Thoren M.H."/>
            <person name="Johannesson H."/>
        </authorList>
    </citation>
    <scope>NUCLEOTIDE SEQUENCE</scope>
    <source>
        <strain evidence="4">SMH4131-1</strain>
    </source>
</reference>
<sequence>MTTAPVGNVDVDVSANAQLLESDVANFDSISFGDHSDHIPAQSDSRCKTFPGDPDWPTGVEWSRFNTSLNGALLKPLPPAAVCYRTSPAYNPEACSFLVNNASSTSFFFDDPVTVRNQWREGNTCLASLDPVGNCTQGGFPIYVVNATTVKQVQAAVNFARNKNLRLVIKNTGHDTSGRNVGAGSLSIWTHYLKSFEFIPHYTQPGGNYHGAAARGGAGLQVADVMSYSKQFNISIPAGSCGTVGPYGGWFTGGGHSPLSSTFGLGVDQVLSIQVVTANGRYVTADPMTNKDLFFALRGGGGGTYGVITSATVKAHPSVSLTIASFTFTYGNTPSTAPGPVVTTSNVTAFWEGTNEVYKFALPTVDAGGYLWTTATPFGNSSVQMQVRVEMVNKTPAETAAFVQPLVTNLNDIGIPITIQTPTTSAYFDSSIVPTAGGPGNIVFASRLFPRASWENTTLFAVTMAAIRTTVESNHVFHGLNMAPTEKAGGYSFPAGVNPVWRTIIMHADIYQSVDMATATPAQATTAHDELNSVMNLLRAATPGGGAYFNEADGEEPDWQHSFFGENYDTLLQIKRARDPGQLFWAYASVGSEGWAVKTPNGLPTQNGRLCRV</sequence>
<evidence type="ECO:0000256" key="1">
    <source>
        <dbReference type="ARBA" id="ARBA00005466"/>
    </source>
</evidence>
<dbReference type="GO" id="GO:0071949">
    <property type="term" value="F:FAD binding"/>
    <property type="evidence" value="ECO:0007669"/>
    <property type="project" value="InterPro"/>
</dbReference>
<dbReference type="GO" id="GO:0016491">
    <property type="term" value="F:oxidoreductase activity"/>
    <property type="evidence" value="ECO:0007669"/>
    <property type="project" value="UniProtKB-KW"/>
</dbReference>
<dbReference type="InterPro" id="IPR050432">
    <property type="entry name" value="FAD-linked_Oxidoreductases_BP"/>
</dbReference>
<reference evidence="4" key="1">
    <citation type="journal article" date="2023" name="Mol. Phylogenet. Evol.">
        <title>Genome-scale phylogeny and comparative genomics of the fungal order Sordariales.</title>
        <authorList>
            <person name="Hensen N."/>
            <person name="Bonometti L."/>
            <person name="Westerberg I."/>
            <person name="Brannstrom I.O."/>
            <person name="Guillou S."/>
            <person name="Cros-Aarteil S."/>
            <person name="Calhoun S."/>
            <person name="Haridas S."/>
            <person name="Kuo A."/>
            <person name="Mondo S."/>
            <person name="Pangilinan J."/>
            <person name="Riley R."/>
            <person name="LaButti K."/>
            <person name="Andreopoulos B."/>
            <person name="Lipzen A."/>
            <person name="Chen C."/>
            <person name="Yan M."/>
            <person name="Daum C."/>
            <person name="Ng V."/>
            <person name="Clum A."/>
            <person name="Steindorff A."/>
            <person name="Ohm R.A."/>
            <person name="Martin F."/>
            <person name="Silar P."/>
            <person name="Natvig D.O."/>
            <person name="Lalanne C."/>
            <person name="Gautier V."/>
            <person name="Ament-Velasquez S.L."/>
            <person name="Kruys A."/>
            <person name="Hutchinson M.I."/>
            <person name="Powell A.J."/>
            <person name="Barry K."/>
            <person name="Miller A.N."/>
            <person name="Grigoriev I.V."/>
            <person name="Debuchy R."/>
            <person name="Gladieux P."/>
            <person name="Hiltunen Thoren M."/>
            <person name="Johannesson H."/>
        </authorList>
    </citation>
    <scope>NUCLEOTIDE SEQUENCE</scope>
    <source>
        <strain evidence="4">SMH4131-1</strain>
    </source>
</reference>
<dbReference type="PANTHER" id="PTHR13878:SF91">
    <property type="entry name" value="FAD BINDING DOMAIN PROTEIN (AFU_ORTHOLOGUE AFUA_6G12070)-RELATED"/>
    <property type="match status" value="1"/>
</dbReference>
<accession>A0AAE0IGQ1</accession>
<dbReference type="InterPro" id="IPR006094">
    <property type="entry name" value="Oxid_FAD_bind_N"/>
</dbReference>
<dbReference type="AlphaFoldDB" id="A0AAE0IGQ1"/>
<dbReference type="Pfam" id="PF01565">
    <property type="entry name" value="FAD_binding_4"/>
    <property type="match status" value="1"/>
</dbReference>
<dbReference type="PANTHER" id="PTHR13878">
    <property type="entry name" value="GULONOLACTONE OXIDASE"/>
    <property type="match status" value="1"/>
</dbReference>
<feature type="domain" description="FAD-binding PCMH-type" evidence="3">
    <location>
        <begin position="137"/>
        <end position="318"/>
    </location>
</feature>
<evidence type="ECO:0000259" key="3">
    <source>
        <dbReference type="PROSITE" id="PS51387"/>
    </source>
</evidence>
<evidence type="ECO:0000313" key="4">
    <source>
        <dbReference type="EMBL" id="KAK3324823.1"/>
    </source>
</evidence>
<dbReference type="InterPro" id="IPR036318">
    <property type="entry name" value="FAD-bd_PCMH-like_sf"/>
</dbReference>
<comment type="caution">
    <text evidence="4">The sequence shown here is derived from an EMBL/GenBank/DDBJ whole genome shotgun (WGS) entry which is preliminary data.</text>
</comment>
<evidence type="ECO:0000256" key="2">
    <source>
        <dbReference type="ARBA" id="ARBA00023002"/>
    </source>
</evidence>
<dbReference type="InterPro" id="IPR016166">
    <property type="entry name" value="FAD-bd_PCMH"/>
</dbReference>
<dbReference type="Proteomes" id="UP001286456">
    <property type="component" value="Unassembled WGS sequence"/>
</dbReference>
<gene>
    <name evidence="4" type="ORF">B0T19DRAFT_492562</name>
</gene>
<name>A0AAE0IGQ1_9PEZI</name>
<keyword evidence="2" id="KW-0560">Oxidoreductase</keyword>
<evidence type="ECO:0000313" key="5">
    <source>
        <dbReference type="Proteomes" id="UP001286456"/>
    </source>
</evidence>
<protein>
    <recommendedName>
        <fullName evidence="3">FAD-binding PCMH-type domain-containing protein</fullName>
    </recommendedName>
</protein>
<dbReference type="InterPro" id="IPR012951">
    <property type="entry name" value="BBE"/>
</dbReference>